<keyword evidence="1" id="KW-0227">DNA damage</keyword>
<dbReference type="Gene3D" id="3.40.1440.10">
    <property type="entry name" value="GIY-YIG endonuclease"/>
    <property type="match status" value="1"/>
</dbReference>
<dbReference type="GO" id="GO:0006289">
    <property type="term" value="P:nucleotide-excision repair"/>
    <property type="evidence" value="ECO:0007669"/>
    <property type="project" value="InterPro"/>
</dbReference>
<dbReference type="RefSeq" id="WP_245905243.1">
    <property type="nucleotide sequence ID" value="NZ_LZRN01000010.1"/>
</dbReference>
<keyword evidence="6" id="KW-0742">SOS response</keyword>
<dbReference type="CDD" id="cd10434">
    <property type="entry name" value="GIY-YIG_UvrC_Cho"/>
    <property type="match status" value="1"/>
</dbReference>
<dbReference type="PANTHER" id="PTHR30562">
    <property type="entry name" value="UVRC/OXIDOREDUCTASE"/>
    <property type="match status" value="1"/>
</dbReference>
<evidence type="ECO:0000256" key="7">
    <source>
        <dbReference type="ARBA" id="ARBA00040756"/>
    </source>
</evidence>
<evidence type="ECO:0000256" key="5">
    <source>
        <dbReference type="ARBA" id="ARBA00023204"/>
    </source>
</evidence>
<evidence type="ECO:0000256" key="1">
    <source>
        <dbReference type="ARBA" id="ARBA00022763"/>
    </source>
</evidence>
<dbReference type="Pfam" id="PF01541">
    <property type="entry name" value="GIY-YIG"/>
    <property type="match status" value="1"/>
</dbReference>
<reference evidence="12 13" key="1">
    <citation type="submission" date="2018-06" db="EMBL/GenBank/DDBJ databases">
        <title>Genomic Encyclopedia of Archaeal and Bacterial Type Strains, Phase II (KMG-II): from individual species to whole genera.</title>
        <authorList>
            <person name="Goeker M."/>
        </authorList>
    </citation>
    <scope>NUCLEOTIDE SEQUENCE [LARGE SCALE GENOMIC DNA]</scope>
    <source>
        <strain evidence="12 13">DSM 12408</strain>
    </source>
</reference>
<dbReference type="GO" id="GO:0009432">
    <property type="term" value="P:SOS response"/>
    <property type="evidence" value="ECO:0007669"/>
    <property type="project" value="UniProtKB-KW"/>
</dbReference>
<comment type="caution">
    <text evidence="12">The sequence shown here is derived from an EMBL/GenBank/DDBJ whole genome shotgun (WGS) entry which is preliminary data.</text>
</comment>
<proteinExistence type="predicted"/>
<dbReference type="InterPro" id="IPR035901">
    <property type="entry name" value="GIY-YIG_endonuc_sf"/>
</dbReference>
<keyword evidence="13" id="KW-1185">Reference proteome</keyword>
<evidence type="ECO:0000313" key="12">
    <source>
        <dbReference type="EMBL" id="RAJ27739.1"/>
    </source>
</evidence>
<evidence type="ECO:0000313" key="13">
    <source>
        <dbReference type="Proteomes" id="UP000248987"/>
    </source>
</evidence>
<sequence>MQRLAIDYSILAAAIPTVFSVRALKLLIFAHMIFIYLQTIPTGKKGVIPYRLTLKNDDSLETATFTFRPESVIPKKTYEQHHLDRLELLAAPPFCDSADELIEIFQNNPLVFSDAKQFQLLKSQFRTIGYNFNLNPKYLFYGVAKDKPNAIDAYIQRHGNDVMHGLVYAEAYVELMRIYHNESFELQQVAAPTSSLSANFELSTYKMAPGVYYFLNESKEVIYVGKAKNIRKRLQSHFSKQTKASTIDYPKVKSINVEYSGNDILAQLIESANIKVLKPIYNTQQVADPAPYIINKSKTAKGISKLQITRKDIKDNMPERYFNRLSVKQSLDNFCSDYDLCRKHCGLENVKGPCSNYTVKNNPCVCAGDESIAHYNKRFELAFYNFGNRKARKIYKLKGRNKTEDAFIYLVNGIYEGYGFIDKDVTISNVNDILGHLIVQSTNYDTSRIVSGLDKSISPEHVLDLSGV</sequence>
<evidence type="ECO:0000256" key="8">
    <source>
        <dbReference type="ARBA" id="ARBA00042138"/>
    </source>
</evidence>
<keyword evidence="10" id="KW-1133">Transmembrane helix</keyword>
<dbReference type="GO" id="GO:0016787">
    <property type="term" value="F:hydrolase activity"/>
    <property type="evidence" value="ECO:0007669"/>
    <property type="project" value="UniProtKB-KW"/>
</dbReference>
<evidence type="ECO:0000256" key="3">
    <source>
        <dbReference type="ARBA" id="ARBA00022801"/>
    </source>
</evidence>
<feature type="domain" description="GIY-YIG" evidence="11">
    <location>
        <begin position="207"/>
        <end position="283"/>
    </location>
</feature>
<dbReference type="GO" id="GO:0009380">
    <property type="term" value="C:excinuclease repair complex"/>
    <property type="evidence" value="ECO:0007669"/>
    <property type="project" value="TreeGrafter"/>
</dbReference>
<dbReference type="GO" id="GO:0004518">
    <property type="term" value="F:nuclease activity"/>
    <property type="evidence" value="ECO:0007669"/>
    <property type="project" value="UniProtKB-KW"/>
</dbReference>
<keyword evidence="3" id="KW-0378">Hydrolase</keyword>
<evidence type="ECO:0000259" key="11">
    <source>
        <dbReference type="PROSITE" id="PS50164"/>
    </source>
</evidence>
<evidence type="ECO:0000256" key="10">
    <source>
        <dbReference type="SAM" id="Phobius"/>
    </source>
</evidence>
<evidence type="ECO:0000256" key="2">
    <source>
        <dbReference type="ARBA" id="ARBA00022769"/>
    </source>
</evidence>
<dbReference type="AlphaFoldDB" id="A0A327SF80"/>
<dbReference type="SUPFAM" id="SSF82771">
    <property type="entry name" value="GIY-YIG endonuclease"/>
    <property type="match status" value="1"/>
</dbReference>
<dbReference type="InterPro" id="IPR000305">
    <property type="entry name" value="GIY-YIG_endonuc"/>
</dbReference>
<keyword evidence="5" id="KW-0234">DNA repair</keyword>
<evidence type="ECO:0000256" key="4">
    <source>
        <dbReference type="ARBA" id="ARBA00022881"/>
    </source>
</evidence>
<dbReference type="PANTHER" id="PTHR30562:SF10">
    <property type="entry name" value="EXCINUCLEASE CHO"/>
    <property type="match status" value="1"/>
</dbReference>
<dbReference type="Proteomes" id="UP000248987">
    <property type="component" value="Unassembled WGS sequence"/>
</dbReference>
<gene>
    <name evidence="12" type="ORF">LX77_00313</name>
</gene>
<dbReference type="SMART" id="SM00465">
    <property type="entry name" value="GIYc"/>
    <property type="match status" value="1"/>
</dbReference>
<protein>
    <recommendedName>
        <fullName evidence="7">Excinuclease cho</fullName>
    </recommendedName>
    <alternativeName>
        <fullName evidence="9">Endonuclease cho</fullName>
    </alternativeName>
    <alternativeName>
        <fullName evidence="8">UvrC homolog protein</fullName>
    </alternativeName>
</protein>
<evidence type="ECO:0000256" key="9">
    <source>
        <dbReference type="ARBA" id="ARBA00042732"/>
    </source>
</evidence>
<keyword evidence="4" id="KW-0267">Excision nuclease</keyword>
<dbReference type="PROSITE" id="PS50164">
    <property type="entry name" value="GIY_YIG"/>
    <property type="match status" value="1"/>
</dbReference>
<accession>A0A327SF80</accession>
<dbReference type="InterPro" id="IPR047296">
    <property type="entry name" value="GIY-YIG_UvrC_Cho"/>
</dbReference>
<evidence type="ECO:0000256" key="6">
    <source>
        <dbReference type="ARBA" id="ARBA00023236"/>
    </source>
</evidence>
<keyword evidence="10" id="KW-0812">Transmembrane</keyword>
<organism evidence="12 13">
    <name type="scientific">Gelidibacter algens</name>
    <dbReference type="NCBI Taxonomy" id="49280"/>
    <lineage>
        <taxon>Bacteria</taxon>
        <taxon>Pseudomonadati</taxon>
        <taxon>Bacteroidota</taxon>
        <taxon>Flavobacteriia</taxon>
        <taxon>Flavobacteriales</taxon>
        <taxon>Flavobacteriaceae</taxon>
        <taxon>Gelidibacter</taxon>
    </lineage>
</organism>
<name>A0A327SF80_9FLAO</name>
<keyword evidence="2" id="KW-0228">DNA excision</keyword>
<feature type="transmembrane region" description="Helical" evidence="10">
    <location>
        <begin position="12"/>
        <end position="37"/>
    </location>
</feature>
<dbReference type="InterPro" id="IPR050066">
    <property type="entry name" value="UvrABC_protein_C"/>
</dbReference>
<dbReference type="EMBL" id="QLLQ01000001">
    <property type="protein sequence ID" value="RAJ27739.1"/>
    <property type="molecule type" value="Genomic_DNA"/>
</dbReference>
<keyword evidence="10" id="KW-0472">Membrane</keyword>